<name>A0A2H9T625_9ZZZZ</name>
<gene>
    <name evidence="1" type="ORF">CI610_02379</name>
</gene>
<proteinExistence type="predicted"/>
<sequence length="65" mass="7533">MSAVGGYDDKDMNKVHRSDFLTLLCGRLSFIENKVRWQAIAVTMTGNFNVWDFLLGSLRHRMLKK</sequence>
<evidence type="ECO:0000313" key="1">
    <source>
        <dbReference type="EMBL" id="PJE78670.1"/>
    </source>
</evidence>
<comment type="caution">
    <text evidence="1">The sequence shown here is derived from an EMBL/GenBank/DDBJ whole genome shotgun (WGS) entry which is preliminary data.</text>
</comment>
<dbReference type="AlphaFoldDB" id="A0A2H9T625"/>
<organism evidence="1">
    <name type="scientific">invertebrate metagenome</name>
    <dbReference type="NCBI Taxonomy" id="1711999"/>
    <lineage>
        <taxon>unclassified sequences</taxon>
        <taxon>metagenomes</taxon>
        <taxon>organismal metagenomes</taxon>
    </lineage>
</organism>
<reference evidence="1" key="1">
    <citation type="journal article" date="2017" name="Appl. Environ. Microbiol.">
        <title>Molecular characterization of an Endozoicomonas-like organism causing infection in king scallop Pecten maximus L.</title>
        <authorList>
            <person name="Cano I."/>
            <person name="van Aerle R."/>
            <person name="Ross S."/>
            <person name="Verner-Jeffreys D.W."/>
            <person name="Paley R.K."/>
            <person name="Rimmer G."/>
            <person name="Ryder D."/>
            <person name="Hooper P."/>
            <person name="Stone D."/>
            <person name="Feist S.W."/>
        </authorList>
    </citation>
    <scope>NUCLEOTIDE SEQUENCE</scope>
</reference>
<dbReference type="EMBL" id="NSIT01000143">
    <property type="protein sequence ID" value="PJE78670.1"/>
    <property type="molecule type" value="Genomic_DNA"/>
</dbReference>
<accession>A0A2H9T625</accession>
<protein>
    <submittedName>
        <fullName evidence="1">Uncharacterized protein</fullName>
    </submittedName>
</protein>